<dbReference type="InterPro" id="IPR013525">
    <property type="entry name" value="ABC2_TM"/>
</dbReference>
<dbReference type="PANTHER" id="PTHR30294:SF46">
    <property type="entry name" value="ABC TRANSPORTER PERMEASE"/>
    <property type="match status" value="1"/>
</dbReference>
<keyword evidence="3" id="KW-0813">Transport</keyword>
<gene>
    <name evidence="10" type="ORF">EG242_04295</name>
</gene>
<keyword evidence="6 8" id="KW-1133">Transmembrane helix</keyword>
<comment type="caution">
    <text evidence="10">The sequence shown here is derived from an EMBL/GenBank/DDBJ whole genome shotgun (WGS) entry which is preliminary data.</text>
</comment>
<dbReference type="Pfam" id="PF12698">
    <property type="entry name" value="ABC2_membrane_3"/>
    <property type="match status" value="1"/>
</dbReference>
<dbReference type="AlphaFoldDB" id="A0A3P1B4B7"/>
<dbReference type="EMBL" id="RQTJ01000006">
    <property type="protein sequence ID" value="RRA95879.1"/>
    <property type="molecule type" value="Genomic_DNA"/>
</dbReference>
<feature type="transmembrane region" description="Helical" evidence="8">
    <location>
        <begin position="355"/>
        <end position="376"/>
    </location>
</feature>
<feature type="transmembrane region" description="Helical" evidence="8">
    <location>
        <begin position="230"/>
        <end position="252"/>
    </location>
</feature>
<keyword evidence="11" id="KW-1185">Reference proteome</keyword>
<evidence type="ECO:0000256" key="5">
    <source>
        <dbReference type="ARBA" id="ARBA00022692"/>
    </source>
</evidence>
<dbReference type="Gene3D" id="3.40.1710.10">
    <property type="entry name" value="abc type-2 transporter like domain"/>
    <property type="match status" value="1"/>
</dbReference>
<feature type="transmembrane region" description="Helical" evidence="8">
    <location>
        <begin position="185"/>
        <end position="209"/>
    </location>
</feature>
<name>A0A3P1B4B7_9FLAO</name>
<dbReference type="OrthoDB" id="9811522at2"/>
<keyword evidence="5 8" id="KW-0812">Transmembrane</keyword>
<proteinExistence type="inferred from homology"/>
<evidence type="ECO:0000259" key="9">
    <source>
        <dbReference type="PROSITE" id="PS51012"/>
    </source>
</evidence>
<dbReference type="GO" id="GO:0005886">
    <property type="term" value="C:plasma membrane"/>
    <property type="evidence" value="ECO:0007669"/>
    <property type="project" value="UniProtKB-SubCell"/>
</dbReference>
<evidence type="ECO:0000313" key="11">
    <source>
        <dbReference type="Proteomes" id="UP000268372"/>
    </source>
</evidence>
<evidence type="ECO:0000256" key="3">
    <source>
        <dbReference type="ARBA" id="ARBA00022448"/>
    </source>
</evidence>
<reference evidence="10 11" key="1">
    <citation type="submission" date="2018-11" db="EMBL/GenBank/DDBJ databases">
        <title>Flavobacterium sp. nov., YIM 102796 draft genome.</title>
        <authorList>
            <person name="Li G."/>
            <person name="Jiang Y."/>
        </authorList>
    </citation>
    <scope>NUCLEOTIDE SEQUENCE [LARGE SCALE GENOMIC DNA]</scope>
    <source>
        <strain evidence="10 11">YIM 102796</strain>
    </source>
</reference>
<keyword evidence="4" id="KW-1003">Cell membrane</keyword>
<dbReference type="PANTHER" id="PTHR30294">
    <property type="entry name" value="MEMBRANE COMPONENT OF ABC TRANSPORTER YHHJ-RELATED"/>
    <property type="match status" value="1"/>
</dbReference>
<feature type="transmembrane region" description="Helical" evidence="8">
    <location>
        <begin position="20"/>
        <end position="40"/>
    </location>
</feature>
<comment type="subcellular location">
    <subcellularLocation>
        <location evidence="1">Cell membrane</location>
        <topology evidence="1">Multi-pass membrane protein</topology>
    </subcellularLocation>
</comment>
<evidence type="ECO:0000256" key="1">
    <source>
        <dbReference type="ARBA" id="ARBA00004651"/>
    </source>
</evidence>
<keyword evidence="7 8" id="KW-0472">Membrane</keyword>
<dbReference type="GO" id="GO:0140359">
    <property type="term" value="F:ABC-type transporter activity"/>
    <property type="evidence" value="ECO:0007669"/>
    <property type="project" value="InterPro"/>
</dbReference>
<evidence type="ECO:0000256" key="2">
    <source>
        <dbReference type="ARBA" id="ARBA00007783"/>
    </source>
</evidence>
<dbReference type="RefSeq" id="WP_124898675.1">
    <property type="nucleotide sequence ID" value="NZ_RQTJ01000006.1"/>
</dbReference>
<evidence type="ECO:0000256" key="7">
    <source>
        <dbReference type="ARBA" id="ARBA00023136"/>
    </source>
</evidence>
<evidence type="ECO:0000256" key="4">
    <source>
        <dbReference type="ARBA" id="ARBA00022475"/>
    </source>
</evidence>
<evidence type="ECO:0000256" key="6">
    <source>
        <dbReference type="ARBA" id="ARBA00022989"/>
    </source>
</evidence>
<dbReference type="PROSITE" id="PS51012">
    <property type="entry name" value="ABC_TM2"/>
    <property type="match status" value="1"/>
</dbReference>
<comment type="similarity">
    <text evidence="2">Belongs to the ABC-2 integral membrane protein family.</text>
</comment>
<evidence type="ECO:0000256" key="8">
    <source>
        <dbReference type="SAM" id="Phobius"/>
    </source>
</evidence>
<dbReference type="InterPro" id="IPR047817">
    <property type="entry name" value="ABC2_TM_bact-type"/>
</dbReference>
<organism evidence="10 11">
    <name type="scientific">Paenimyroides viscosum</name>
    <dbReference type="NCBI Taxonomy" id="2488729"/>
    <lineage>
        <taxon>Bacteria</taxon>
        <taxon>Pseudomonadati</taxon>
        <taxon>Bacteroidota</taxon>
        <taxon>Flavobacteriia</taxon>
        <taxon>Flavobacteriales</taxon>
        <taxon>Flavobacteriaceae</taxon>
        <taxon>Paenimyroides</taxon>
    </lineage>
</organism>
<accession>A0A3P1B4B7</accession>
<sequence length="421" mass="48071">MKSFLNLLKREFRLFWSNKVLKILFFGAPLLYGILIGYIYSKGKVTDLPIIVVDEDRSTMSAKVIEMMQDNEVLHIVSLQFDTHNINDLMIEKEAACIVMIPKGFEKEVLTKRYPEITTIVNTANILTANYASSSIQLVLGTMKVGTQLETLRKQGTPESLLMNQYEPFKTTFIKKNNRSTNYMYFLWPGVLATVLQQVLLLGLALSFASEFENGTFKNLVKQTRSTFSLMMVKIIPYLLMSFVVWLMYWGFTWWFNIPFYENLGALTLVAGFFILAVCFIGILVSILIPNQLKATEILMVIATPSFMLSGFTWPLSQTPEWVQMIAQVIPLTHFLPAFRILIIENGSLELTYPYIQNLSLIILVGFILSFIALYIKKQKVLKEIVINDAAQIENGIEIEEIKPEIDTQTNGDEVIIEDKD</sequence>
<protein>
    <submittedName>
        <fullName evidence="10">ABC transporter permease</fullName>
    </submittedName>
</protein>
<evidence type="ECO:0000313" key="10">
    <source>
        <dbReference type="EMBL" id="RRA95879.1"/>
    </source>
</evidence>
<feature type="transmembrane region" description="Helical" evidence="8">
    <location>
        <begin position="264"/>
        <end position="289"/>
    </location>
</feature>
<dbReference type="Proteomes" id="UP000268372">
    <property type="component" value="Unassembled WGS sequence"/>
</dbReference>
<feature type="transmembrane region" description="Helical" evidence="8">
    <location>
        <begin position="298"/>
        <end position="316"/>
    </location>
</feature>
<feature type="domain" description="ABC transmembrane type-2" evidence="9">
    <location>
        <begin position="149"/>
        <end position="380"/>
    </location>
</feature>
<dbReference type="InterPro" id="IPR051449">
    <property type="entry name" value="ABC-2_transporter_component"/>
</dbReference>